<evidence type="ECO:0000313" key="2">
    <source>
        <dbReference type="EMBL" id="KAK3350267.1"/>
    </source>
</evidence>
<feature type="chain" id="PRO_5042587258" description="Secreted protein" evidence="1">
    <location>
        <begin position="23"/>
        <end position="74"/>
    </location>
</feature>
<keyword evidence="1" id="KW-0732">Signal</keyword>
<dbReference type="AlphaFoldDB" id="A0AAJ0HGB3"/>
<evidence type="ECO:0000313" key="3">
    <source>
        <dbReference type="Proteomes" id="UP001275084"/>
    </source>
</evidence>
<protein>
    <recommendedName>
        <fullName evidence="4">Secreted protein</fullName>
    </recommendedName>
</protein>
<feature type="signal peptide" evidence="1">
    <location>
        <begin position="1"/>
        <end position="22"/>
    </location>
</feature>
<name>A0AAJ0HGB3_9PEZI</name>
<comment type="caution">
    <text evidence="2">The sequence shown here is derived from an EMBL/GenBank/DDBJ whole genome shotgun (WGS) entry which is preliminary data.</text>
</comment>
<dbReference type="EMBL" id="JAUIQD010000005">
    <property type="protein sequence ID" value="KAK3350267.1"/>
    <property type="molecule type" value="Genomic_DNA"/>
</dbReference>
<reference evidence="2" key="1">
    <citation type="journal article" date="2023" name="Mol. Phylogenet. Evol.">
        <title>Genome-scale phylogeny and comparative genomics of the fungal order Sordariales.</title>
        <authorList>
            <person name="Hensen N."/>
            <person name="Bonometti L."/>
            <person name="Westerberg I."/>
            <person name="Brannstrom I.O."/>
            <person name="Guillou S."/>
            <person name="Cros-Aarteil S."/>
            <person name="Calhoun S."/>
            <person name="Haridas S."/>
            <person name="Kuo A."/>
            <person name="Mondo S."/>
            <person name="Pangilinan J."/>
            <person name="Riley R."/>
            <person name="LaButti K."/>
            <person name="Andreopoulos B."/>
            <person name="Lipzen A."/>
            <person name="Chen C."/>
            <person name="Yan M."/>
            <person name="Daum C."/>
            <person name="Ng V."/>
            <person name="Clum A."/>
            <person name="Steindorff A."/>
            <person name="Ohm R.A."/>
            <person name="Martin F."/>
            <person name="Silar P."/>
            <person name="Natvig D.O."/>
            <person name="Lalanne C."/>
            <person name="Gautier V."/>
            <person name="Ament-Velasquez S.L."/>
            <person name="Kruys A."/>
            <person name="Hutchinson M.I."/>
            <person name="Powell A.J."/>
            <person name="Barry K."/>
            <person name="Miller A.N."/>
            <person name="Grigoriev I.V."/>
            <person name="Debuchy R."/>
            <person name="Gladieux P."/>
            <person name="Hiltunen Thoren M."/>
            <person name="Johannesson H."/>
        </authorList>
    </citation>
    <scope>NUCLEOTIDE SEQUENCE</scope>
    <source>
        <strain evidence="2">CBS 955.72</strain>
    </source>
</reference>
<keyword evidence="3" id="KW-1185">Reference proteome</keyword>
<accession>A0AAJ0HGB3</accession>
<evidence type="ECO:0008006" key="4">
    <source>
        <dbReference type="Google" id="ProtNLM"/>
    </source>
</evidence>
<proteinExistence type="predicted"/>
<sequence>MCCLALTRWIGGLGSSFSTALSACLGQLQLHKCRLVAILAGNDQPCNLLDVKDRTFGLRAVQTVADGAYVDLHM</sequence>
<organism evidence="2 3">
    <name type="scientific">Lasiosphaeria hispida</name>
    <dbReference type="NCBI Taxonomy" id="260671"/>
    <lineage>
        <taxon>Eukaryota</taxon>
        <taxon>Fungi</taxon>
        <taxon>Dikarya</taxon>
        <taxon>Ascomycota</taxon>
        <taxon>Pezizomycotina</taxon>
        <taxon>Sordariomycetes</taxon>
        <taxon>Sordariomycetidae</taxon>
        <taxon>Sordariales</taxon>
        <taxon>Lasiosphaeriaceae</taxon>
        <taxon>Lasiosphaeria</taxon>
    </lineage>
</organism>
<gene>
    <name evidence="2" type="ORF">B0T25DRAFT_550202</name>
</gene>
<dbReference type="Proteomes" id="UP001275084">
    <property type="component" value="Unassembled WGS sequence"/>
</dbReference>
<evidence type="ECO:0000256" key="1">
    <source>
        <dbReference type="SAM" id="SignalP"/>
    </source>
</evidence>
<reference evidence="2" key="2">
    <citation type="submission" date="2023-06" db="EMBL/GenBank/DDBJ databases">
        <authorList>
            <consortium name="Lawrence Berkeley National Laboratory"/>
            <person name="Haridas S."/>
            <person name="Hensen N."/>
            <person name="Bonometti L."/>
            <person name="Westerberg I."/>
            <person name="Brannstrom I.O."/>
            <person name="Guillou S."/>
            <person name="Cros-Aarteil S."/>
            <person name="Calhoun S."/>
            <person name="Kuo A."/>
            <person name="Mondo S."/>
            <person name="Pangilinan J."/>
            <person name="Riley R."/>
            <person name="Labutti K."/>
            <person name="Andreopoulos B."/>
            <person name="Lipzen A."/>
            <person name="Chen C."/>
            <person name="Yanf M."/>
            <person name="Daum C."/>
            <person name="Ng V."/>
            <person name="Clum A."/>
            <person name="Steindorff A."/>
            <person name="Ohm R."/>
            <person name="Martin F."/>
            <person name="Silar P."/>
            <person name="Natvig D."/>
            <person name="Lalanne C."/>
            <person name="Gautier V."/>
            <person name="Ament-Velasquez S.L."/>
            <person name="Kruys A."/>
            <person name="Hutchinson M.I."/>
            <person name="Powell A.J."/>
            <person name="Barry K."/>
            <person name="Miller A.N."/>
            <person name="Grigoriev I.V."/>
            <person name="Debuchy R."/>
            <person name="Gladieux P."/>
            <person name="Thoren M.H."/>
            <person name="Johannesson H."/>
        </authorList>
    </citation>
    <scope>NUCLEOTIDE SEQUENCE</scope>
    <source>
        <strain evidence="2">CBS 955.72</strain>
    </source>
</reference>